<dbReference type="AlphaFoldDB" id="W8C129"/>
<evidence type="ECO:0000313" key="3">
    <source>
        <dbReference type="EMBL" id="CAD7004501.1"/>
    </source>
</evidence>
<protein>
    <submittedName>
        <fullName evidence="3">(Mediterranean fruit fly) hypothetical protein</fullName>
    </submittedName>
</protein>
<feature type="region of interest" description="Disordered" evidence="1">
    <location>
        <begin position="122"/>
        <end position="147"/>
    </location>
</feature>
<keyword evidence="5" id="KW-1185">Reference proteome</keyword>
<dbReference type="EMBL" id="CAJHJT010000034">
    <property type="protein sequence ID" value="CAD7004501.1"/>
    <property type="molecule type" value="Genomic_DNA"/>
</dbReference>
<dbReference type="EMBL" id="GAMC01001168">
    <property type="protein sequence ID" value="JAC05388.1"/>
    <property type="molecule type" value="mRNA"/>
</dbReference>
<dbReference type="Pfam" id="PF02756">
    <property type="entry name" value="GYR"/>
    <property type="match status" value="1"/>
</dbReference>
<gene>
    <name evidence="3" type="ORF">CCAP1982_LOCUS12900</name>
</gene>
<feature type="compositionally biased region" description="Acidic residues" evidence="1">
    <location>
        <begin position="179"/>
        <end position="189"/>
    </location>
</feature>
<dbReference type="KEGG" id="ccat:101461684"/>
<reference evidence="3" key="3">
    <citation type="submission" date="2020-11" db="EMBL/GenBank/DDBJ databases">
        <authorList>
            <person name="Whitehead M."/>
        </authorList>
    </citation>
    <scope>NUCLEOTIDE SEQUENCE</scope>
    <source>
        <strain evidence="3">EGII</strain>
    </source>
</reference>
<name>W8C129_CERCA</name>
<reference evidence="4" key="1">
    <citation type="submission" date="2013-07" db="EMBL/GenBank/DDBJ databases">
        <authorList>
            <person name="Geib S."/>
        </authorList>
    </citation>
    <scope>NUCLEOTIDE SEQUENCE</scope>
</reference>
<accession>W8C129</accession>
<organism evidence="4">
    <name type="scientific">Ceratitis capitata</name>
    <name type="common">Mediterranean fruit fly</name>
    <name type="synonym">Tephritis capitata</name>
    <dbReference type="NCBI Taxonomy" id="7213"/>
    <lineage>
        <taxon>Eukaryota</taxon>
        <taxon>Metazoa</taxon>
        <taxon>Ecdysozoa</taxon>
        <taxon>Arthropoda</taxon>
        <taxon>Hexapoda</taxon>
        <taxon>Insecta</taxon>
        <taxon>Pterygota</taxon>
        <taxon>Neoptera</taxon>
        <taxon>Endopterygota</taxon>
        <taxon>Diptera</taxon>
        <taxon>Brachycera</taxon>
        <taxon>Muscomorpha</taxon>
        <taxon>Tephritoidea</taxon>
        <taxon>Tephritidae</taxon>
        <taxon>Ceratitis</taxon>
        <taxon>Ceratitis</taxon>
    </lineage>
</organism>
<reference evidence="4" key="2">
    <citation type="journal article" date="2014" name="BMC Genomics">
        <title>A genomic perspective to assessing quality of mass-reared SIT flies used in Mediterranean fruit fly (Ceratitis capitata) eradication in California.</title>
        <authorList>
            <person name="Calla B."/>
            <person name="Hall B."/>
            <person name="Hou S."/>
            <person name="Geib S.M."/>
        </authorList>
    </citation>
    <scope>NUCLEOTIDE SEQUENCE</scope>
</reference>
<feature type="compositionally biased region" description="Low complexity" evidence="1">
    <location>
        <begin position="126"/>
        <end position="137"/>
    </location>
</feature>
<sequence>MKFTLVPCLLLATATAIATAIPHQRLQRDVSELVPSSNQPAYNYLPPEPKFVAPEDTEITTETVIADTEAPVADTVDAGEAVAAAEPEAMPESGALGADGYEYRTVRRLKYRQRVRRDVSHLSTKYLPPSQSYLPPSGASDDSEVVSAAQPKVAPVYLPPAQEEVSSEAPIIVEDVETEAPAVEEEGEQPELRTQEGEEEVPQNSALLMDDGYHYKQPAEEMALPKAAEIEYLPPLEQGQTEAEGPEESAVLAKDGYHYRAIKRLRL</sequence>
<feature type="chain" id="PRO_5036288259" evidence="2">
    <location>
        <begin position="21"/>
        <end position="267"/>
    </location>
</feature>
<dbReference type="OrthoDB" id="7882929at2759"/>
<keyword evidence="2" id="KW-0732">Signal</keyword>
<feature type="signal peptide" evidence="2">
    <location>
        <begin position="1"/>
        <end position="20"/>
    </location>
</feature>
<dbReference type="InterPro" id="IPR004011">
    <property type="entry name" value="Gyr_motif"/>
</dbReference>
<evidence type="ECO:0000256" key="2">
    <source>
        <dbReference type="SAM" id="SignalP"/>
    </source>
</evidence>
<feature type="region of interest" description="Disordered" evidence="1">
    <location>
        <begin position="179"/>
        <end position="200"/>
    </location>
</feature>
<dbReference type="Proteomes" id="UP000606786">
    <property type="component" value="Unassembled WGS sequence"/>
</dbReference>
<dbReference type="SMART" id="SM00713">
    <property type="entry name" value="GYR"/>
    <property type="match status" value="2"/>
</dbReference>
<evidence type="ECO:0000313" key="4">
    <source>
        <dbReference type="EMBL" id="JAC05388.1"/>
    </source>
</evidence>
<evidence type="ECO:0000313" key="5">
    <source>
        <dbReference type="Proteomes" id="UP000606786"/>
    </source>
</evidence>
<proteinExistence type="evidence at transcript level"/>
<evidence type="ECO:0000256" key="1">
    <source>
        <dbReference type="SAM" id="MobiDB-lite"/>
    </source>
</evidence>